<evidence type="ECO:0000256" key="6">
    <source>
        <dbReference type="PROSITE-ProRule" id="PRU00646"/>
    </source>
</evidence>
<feature type="region of interest" description="Disordered" evidence="8">
    <location>
        <begin position="63"/>
        <end position="82"/>
    </location>
</feature>
<evidence type="ECO:0000259" key="9">
    <source>
        <dbReference type="PROSITE" id="PS51314"/>
    </source>
</evidence>
<sequence>MAMSDGGKETIKRISRYPFSSSLHLLPSPIDSTRSDPSIPRKRYQKLQDELETFYFWRGQQQQAPSNIPDIPTQSWYPPSVLSSSSRLSAASSSSSVGGSQKTPDGPAPHGQPSPAGAAGIIARLKEKSVDELRKLLAEKESYNAFFNSLDQVKIQNNVRDELRKETLQLARENLEKEPCILELRNQCTVIRTTELAAAQEKLAELERQKEETLRLYSPAALLEKLHDAMNKVDEESEQLHMKLLEKEVDLPAFVQKYKKLRTTHHRRALLHLAANTSVANSLDLLALIVVSP</sequence>
<dbReference type="GO" id="GO:0000813">
    <property type="term" value="C:ESCRT I complex"/>
    <property type="evidence" value="ECO:0007669"/>
    <property type="project" value="TreeGrafter"/>
</dbReference>
<feature type="compositionally biased region" description="Polar residues" evidence="8">
    <location>
        <begin position="63"/>
        <end position="77"/>
    </location>
</feature>
<dbReference type="Pfam" id="PF07200">
    <property type="entry name" value="Mod_r"/>
    <property type="match status" value="1"/>
</dbReference>
<feature type="region of interest" description="Disordered" evidence="8">
    <location>
        <begin position="87"/>
        <end position="117"/>
    </location>
</feature>
<comment type="subcellular location">
    <subcellularLocation>
        <location evidence="1">Endosome</location>
    </subcellularLocation>
</comment>
<dbReference type="GO" id="GO:0006612">
    <property type="term" value="P:protein targeting to membrane"/>
    <property type="evidence" value="ECO:0007669"/>
    <property type="project" value="TreeGrafter"/>
</dbReference>
<evidence type="ECO:0000256" key="7">
    <source>
        <dbReference type="SAM" id="Coils"/>
    </source>
</evidence>
<feature type="region of interest" description="Disordered" evidence="8">
    <location>
        <begin position="22"/>
        <end position="44"/>
    </location>
</feature>
<dbReference type="GO" id="GO:0006623">
    <property type="term" value="P:protein targeting to vacuole"/>
    <property type="evidence" value="ECO:0007669"/>
    <property type="project" value="TreeGrafter"/>
</dbReference>
<dbReference type="PROSITE" id="PS51314">
    <property type="entry name" value="VPS37_C"/>
    <property type="match status" value="1"/>
</dbReference>
<evidence type="ECO:0000256" key="4">
    <source>
        <dbReference type="ARBA" id="ARBA00022753"/>
    </source>
</evidence>
<keyword evidence="5 6" id="KW-0653">Protein transport</keyword>
<keyword evidence="7" id="KW-0175">Coiled coil</keyword>
<dbReference type="EMBL" id="LR862147">
    <property type="protein sequence ID" value="CAD1829343.1"/>
    <property type="molecule type" value="Genomic_DNA"/>
</dbReference>
<evidence type="ECO:0000256" key="8">
    <source>
        <dbReference type="SAM" id="MobiDB-lite"/>
    </source>
</evidence>
<evidence type="ECO:0000256" key="3">
    <source>
        <dbReference type="ARBA" id="ARBA00022448"/>
    </source>
</evidence>
<comment type="similarity">
    <text evidence="2">Belongs to the VPS37 family.</text>
</comment>
<feature type="compositionally biased region" description="Low complexity" evidence="8">
    <location>
        <begin position="87"/>
        <end position="100"/>
    </location>
</feature>
<evidence type="ECO:0000256" key="1">
    <source>
        <dbReference type="ARBA" id="ARBA00004177"/>
    </source>
</evidence>
<dbReference type="SUPFAM" id="SSF140111">
    <property type="entry name" value="Endosomal sorting complex assembly domain"/>
    <property type="match status" value="1"/>
</dbReference>
<dbReference type="PANTHER" id="PTHR13678">
    <property type="entry name" value="VACUOLAR PROTEIN SORTING-ASSOCIATED PROTEIN 37"/>
    <property type="match status" value="1"/>
</dbReference>
<keyword evidence="4" id="KW-0967">Endosome</keyword>
<accession>A0A6V7PF24</accession>
<gene>
    <name evidence="10" type="ORF">CB5_LOCUS12554</name>
</gene>
<reference evidence="10" key="1">
    <citation type="submission" date="2020-07" db="EMBL/GenBank/DDBJ databases">
        <authorList>
            <person name="Lin J."/>
        </authorList>
    </citation>
    <scope>NUCLEOTIDE SEQUENCE</scope>
</reference>
<dbReference type="Gene3D" id="1.10.287.660">
    <property type="entry name" value="Helix hairpin bin"/>
    <property type="match status" value="1"/>
</dbReference>
<name>A0A6V7PF24_ANACO</name>
<feature type="domain" description="VPS37 C-terminal" evidence="9">
    <location>
        <begin position="200"/>
        <end position="289"/>
    </location>
</feature>
<feature type="coiled-coil region" evidence="7">
    <location>
        <begin position="158"/>
        <end position="243"/>
    </location>
</feature>
<evidence type="ECO:0000256" key="5">
    <source>
        <dbReference type="ARBA" id="ARBA00022927"/>
    </source>
</evidence>
<keyword evidence="3 6" id="KW-0813">Transport</keyword>
<dbReference type="InterPro" id="IPR037202">
    <property type="entry name" value="ESCRT_assembly_dom"/>
</dbReference>
<proteinExistence type="inferred from homology"/>
<dbReference type="GO" id="GO:0043162">
    <property type="term" value="P:ubiquitin-dependent protein catabolic process via the multivesicular body sorting pathway"/>
    <property type="evidence" value="ECO:0007669"/>
    <property type="project" value="TreeGrafter"/>
</dbReference>
<evidence type="ECO:0000313" key="10">
    <source>
        <dbReference type="EMBL" id="CAD1829343.1"/>
    </source>
</evidence>
<dbReference type="PANTHER" id="PTHR13678:SF2">
    <property type="entry name" value="VACUOLAR PROTEIN SORTING-ASSOCIATED PROTEIN 37A"/>
    <property type="match status" value="1"/>
</dbReference>
<dbReference type="InterPro" id="IPR009851">
    <property type="entry name" value="Mod_r"/>
</dbReference>
<protein>
    <recommendedName>
        <fullName evidence="9">VPS37 C-terminal domain-containing protein</fullName>
    </recommendedName>
</protein>
<evidence type="ECO:0000256" key="2">
    <source>
        <dbReference type="ARBA" id="ARBA00007617"/>
    </source>
</evidence>
<organism evidence="10">
    <name type="scientific">Ananas comosus var. bracteatus</name>
    <name type="common">red pineapple</name>
    <dbReference type="NCBI Taxonomy" id="296719"/>
    <lineage>
        <taxon>Eukaryota</taxon>
        <taxon>Viridiplantae</taxon>
        <taxon>Streptophyta</taxon>
        <taxon>Embryophyta</taxon>
        <taxon>Tracheophyta</taxon>
        <taxon>Spermatophyta</taxon>
        <taxon>Magnoliopsida</taxon>
        <taxon>Liliopsida</taxon>
        <taxon>Poales</taxon>
        <taxon>Bromeliaceae</taxon>
        <taxon>Bromelioideae</taxon>
        <taxon>Ananas</taxon>
    </lineage>
</organism>
<dbReference type="InterPro" id="IPR029012">
    <property type="entry name" value="Helix_hairpin_bin_sf"/>
</dbReference>
<dbReference type="AlphaFoldDB" id="A0A6V7PF24"/>